<sequence>MSDYIITVNSTVDTTREWLAERGVPYIPLKYTIDGRTYSDMEGLSSKEFFDKLREGKMSTTSQINPDEAREALEPYLKEGKDILHLSFSSGLSGTCNSMKIAAEELQEEYPERKIIVIDTLCACLGEALLLYYVLKQKENGATIEEAAKWAEENKLHICHDVTVDDLNHLHRGGRVSKTSAVLGTMVQIKPIIIMDDNGCLKVVGKERGRKKSLNKIVDMAAKQAEGYENEIIMITHGDCPEDAEYVAKRVQEKMGIQNIYINNIGTVIGGHTGPGVVAVFCMGDKREVKL</sequence>
<evidence type="ECO:0000256" key="2">
    <source>
        <dbReference type="ARBA" id="ARBA00023121"/>
    </source>
</evidence>
<dbReference type="InterPro" id="IPR043168">
    <property type="entry name" value="DegV_C"/>
</dbReference>
<comment type="caution">
    <text evidence="4">The sequence shown here is derived from an EMBL/GenBank/DDBJ whole genome shotgun (WGS) entry which is preliminary data.</text>
</comment>
<evidence type="ECO:0000256" key="1">
    <source>
        <dbReference type="ARBA" id="ARBA00003238"/>
    </source>
</evidence>
<dbReference type="PANTHER" id="PTHR33434:SF3">
    <property type="entry name" value="DEGV DOMAIN-CONTAINING PROTEIN YITS"/>
    <property type="match status" value="1"/>
</dbReference>
<dbReference type="Gene3D" id="3.40.50.10440">
    <property type="entry name" value="Dihydroxyacetone kinase, domain 1"/>
    <property type="match status" value="1"/>
</dbReference>
<dbReference type="GO" id="GO:0008289">
    <property type="term" value="F:lipid binding"/>
    <property type="evidence" value="ECO:0007669"/>
    <property type="project" value="UniProtKB-KW"/>
</dbReference>
<evidence type="ECO:0000313" key="6">
    <source>
        <dbReference type="Proteomes" id="UP000266376"/>
    </source>
</evidence>
<accession>A0A395XIS7</accession>
<dbReference type="Pfam" id="PF02645">
    <property type="entry name" value="DegV"/>
    <property type="match status" value="1"/>
</dbReference>
<protein>
    <submittedName>
        <fullName evidence="4">DegV family protein</fullName>
    </submittedName>
</protein>
<proteinExistence type="predicted"/>
<comment type="function">
    <text evidence="1">May bind long-chain fatty acids, such as palmitate, and may play a role in lipid transport or fatty acid metabolism.</text>
</comment>
<evidence type="ECO:0000313" key="4">
    <source>
        <dbReference type="EMBL" id="RGW49526.1"/>
    </source>
</evidence>
<dbReference type="SUPFAM" id="SSF82549">
    <property type="entry name" value="DAK1/DegV-like"/>
    <property type="match status" value="1"/>
</dbReference>
<dbReference type="AlphaFoldDB" id="A0A395XIS7"/>
<keyword evidence="5" id="KW-1185">Reference proteome</keyword>
<dbReference type="Proteomes" id="UP000261055">
    <property type="component" value="Unassembled WGS sequence"/>
</dbReference>
<reference evidence="5 6" key="1">
    <citation type="submission" date="2018-08" db="EMBL/GenBank/DDBJ databases">
        <title>A genome reference for cultivated species of the human gut microbiota.</title>
        <authorList>
            <person name="Zou Y."/>
            <person name="Xue W."/>
            <person name="Luo G."/>
        </authorList>
    </citation>
    <scope>NUCLEOTIDE SEQUENCE [LARGE SCALE GENOMIC DNA]</scope>
    <source>
        <strain evidence="4 6">AF12-11</strain>
        <strain evidence="3 5">OM02-12</strain>
    </source>
</reference>
<dbReference type="EMBL" id="QSAJ01000046">
    <property type="protein sequence ID" value="RGW49526.1"/>
    <property type="molecule type" value="Genomic_DNA"/>
</dbReference>
<dbReference type="InterPro" id="IPR003797">
    <property type="entry name" value="DegV"/>
</dbReference>
<dbReference type="Proteomes" id="UP000266376">
    <property type="component" value="Unassembled WGS sequence"/>
</dbReference>
<dbReference type="PROSITE" id="PS51482">
    <property type="entry name" value="DEGV"/>
    <property type="match status" value="1"/>
</dbReference>
<dbReference type="PANTHER" id="PTHR33434">
    <property type="entry name" value="DEGV DOMAIN-CONTAINING PROTEIN DR_1986-RELATED"/>
    <property type="match status" value="1"/>
</dbReference>
<organism evidence="4 6">
    <name type="scientific">Dorea formicigenerans</name>
    <dbReference type="NCBI Taxonomy" id="39486"/>
    <lineage>
        <taxon>Bacteria</taxon>
        <taxon>Bacillati</taxon>
        <taxon>Bacillota</taxon>
        <taxon>Clostridia</taxon>
        <taxon>Lachnospirales</taxon>
        <taxon>Lachnospiraceae</taxon>
        <taxon>Dorea</taxon>
    </lineage>
</organism>
<dbReference type="EMBL" id="QSVQ01000005">
    <property type="protein sequence ID" value="RGO52124.1"/>
    <property type="molecule type" value="Genomic_DNA"/>
</dbReference>
<evidence type="ECO:0000313" key="3">
    <source>
        <dbReference type="EMBL" id="RGO52124.1"/>
    </source>
</evidence>
<dbReference type="NCBIfam" id="TIGR00762">
    <property type="entry name" value="DegV"/>
    <property type="match status" value="1"/>
</dbReference>
<dbReference type="RefSeq" id="WP_117613243.1">
    <property type="nucleotide sequence ID" value="NZ_QSVQ01000005.1"/>
</dbReference>
<evidence type="ECO:0000313" key="5">
    <source>
        <dbReference type="Proteomes" id="UP000261055"/>
    </source>
</evidence>
<gene>
    <name evidence="4" type="ORF">DWV67_14060</name>
    <name evidence="3" type="ORF">DXB12_05915</name>
</gene>
<keyword evidence="2" id="KW-0446">Lipid-binding</keyword>
<dbReference type="Gene3D" id="3.30.1180.10">
    <property type="match status" value="1"/>
</dbReference>
<dbReference type="InterPro" id="IPR050270">
    <property type="entry name" value="DegV_domain_contain"/>
</dbReference>
<name>A0A395XIS7_9FIRM</name>
<dbReference type="Gene3D" id="2.20.28.50">
    <property type="entry name" value="degv family protein"/>
    <property type="match status" value="1"/>
</dbReference>